<sequence>MNNEEKKYIPSVDTVLRRHVQKVPEAVYRCSGINIMGRRIKSLVFSTDVAIIRNTNADGVIAVYPFTPELSITKAILDVSPGPVFVGVGGGLTTGQRSIQIAFQAELHGAFGVVVNAPMKNEVIKEMSEYIDIPVIASIASFNDDIEGKINAGARILNIAGGRETANLIRHVRKIVGEKFPIIATGGHSDEHILETINAGANCLSYTPKTSPEILEDIMIAYRDK</sequence>
<keyword evidence="2" id="KW-1185">Reference proteome</keyword>
<dbReference type="RefSeq" id="WP_019213650.1">
    <property type="nucleotide sequence ID" value="NZ_CP096649.1"/>
</dbReference>
<name>A0A9E7IVZ7_9FIRM</name>
<reference evidence="1" key="1">
    <citation type="submission" date="2022-04" db="EMBL/GenBank/DDBJ databases">
        <title>Complete genome sequences of Ezakiella coagulans and Fenollaria massiliensis.</title>
        <authorList>
            <person name="France M.T."/>
            <person name="Clifford J."/>
            <person name="Narina S."/>
            <person name="Rutt L."/>
            <person name="Ravel J."/>
        </authorList>
    </citation>
    <scope>NUCLEOTIDE SEQUENCE</scope>
    <source>
        <strain evidence="1">C0061C2</strain>
    </source>
</reference>
<evidence type="ECO:0000313" key="1">
    <source>
        <dbReference type="EMBL" id="UQK58525.1"/>
    </source>
</evidence>
<gene>
    <name evidence="1" type="ORF">M1R53_04610</name>
</gene>
<evidence type="ECO:0000313" key="2">
    <source>
        <dbReference type="Proteomes" id="UP000831151"/>
    </source>
</evidence>
<dbReference type="Gene3D" id="3.20.20.70">
    <property type="entry name" value="Aldolase class I"/>
    <property type="match status" value="1"/>
</dbReference>
<dbReference type="AlphaFoldDB" id="A0A9E7IVZ7"/>
<protein>
    <submittedName>
        <fullName evidence="1">Hydrolase</fullName>
    </submittedName>
</protein>
<dbReference type="InterPro" id="IPR013785">
    <property type="entry name" value="Aldolase_TIM"/>
</dbReference>
<dbReference type="Proteomes" id="UP000831151">
    <property type="component" value="Chromosome"/>
</dbReference>
<dbReference type="GO" id="GO:0016787">
    <property type="term" value="F:hydrolase activity"/>
    <property type="evidence" value="ECO:0007669"/>
    <property type="project" value="UniProtKB-KW"/>
</dbReference>
<keyword evidence="1" id="KW-0378">Hydrolase</keyword>
<dbReference type="KEGG" id="fms:M1R53_04610"/>
<accession>A0A9E7IVZ7</accession>
<dbReference type="EMBL" id="CP096649">
    <property type="protein sequence ID" value="UQK58525.1"/>
    <property type="molecule type" value="Genomic_DNA"/>
</dbReference>
<proteinExistence type="predicted"/>
<organism evidence="1 2">
    <name type="scientific">Fenollaria massiliensis</name>
    <dbReference type="NCBI Taxonomy" id="938288"/>
    <lineage>
        <taxon>Bacteria</taxon>
        <taxon>Bacillati</taxon>
        <taxon>Bacillota</taxon>
        <taxon>Clostridia</taxon>
        <taxon>Eubacteriales</taxon>
        <taxon>Fenollaria</taxon>
    </lineage>
</organism>
<dbReference type="SUPFAM" id="SSF51412">
    <property type="entry name" value="Inosine monophosphate dehydrogenase (IMPDH)"/>
    <property type="match status" value="1"/>
</dbReference>